<keyword evidence="2" id="KW-1185">Reference proteome</keyword>
<proteinExistence type="predicted"/>
<organism evidence="1 2">
    <name type="scientific">Sphingomonas palmae</name>
    <dbReference type="NCBI Taxonomy" id="1855283"/>
    <lineage>
        <taxon>Bacteria</taxon>
        <taxon>Pseudomonadati</taxon>
        <taxon>Pseudomonadota</taxon>
        <taxon>Alphaproteobacteria</taxon>
        <taxon>Sphingomonadales</taxon>
        <taxon>Sphingomonadaceae</taxon>
        <taxon>Sphingomonas</taxon>
    </lineage>
</organism>
<dbReference type="AlphaFoldDB" id="A0A1H7KHR3"/>
<evidence type="ECO:0000313" key="1">
    <source>
        <dbReference type="EMBL" id="SEK85467.1"/>
    </source>
</evidence>
<evidence type="ECO:0008006" key="3">
    <source>
        <dbReference type="Google" id="ProtNLM"/>
    </source>
</evidence>
<sequence>MLARPDFHEVQASRRIFLLSGMLGSAALLSGCATIGTSGGLDEGLRRLLTISTQRAVTQLVERKGYLNDAVARITLPSNVAGGDRSGAVLGALLRSRPVQDQLLRLVNDAAGEAADRAAPIILDSIRNLSFTDAAAIARGGPTAASDYLERAIGPRIIDAMLPEVGAALRSFDGNGVLGPVLGAATGINVVGLQRVVTTQAARGLWRAIGREEAAIRANPRSARDPLVEALFAGGRLLG</sequence>
<dbReference type="EMBL" id="FNZZ01000002">
    <property type="protein sequence ID" value="SEK85467.1"/>
    <property type="molecule type" value="Genomic_DNA"/>
</dbReference>
<dbReference type="STRING" id="1855283.SAMN05216382_0975"/>
<name>A0A1H7KHR3_9SPHN</name>
<dbReference type="PROSITE" id="PS51257">
    <property type="entry name" value="PROKAR_LIPOPROTEIN"/>
    <property type="match status" value="1"/>
</dbReference>
<protein>
    <recommendedName>
        <fullName evidence="3">DUF4197 domain-containing protein</fullName>
    </recommendedName>
</protein>
<dbReference type="InterPro" id="IPR025245">
    <property type="entry name" value="DUF4197"/>
</dbReference>
<reference evidence="2" key="1">
    <citation type="submission" date="2016-10" db="EMBL/GenBank/DDBJ databases">
        <authorList>
            <person name="Varghese N."/>
            <person name="Submissions S."/>
        </authorList>
    </citation>
    <scope>NUCLEOTIDE SEQUENCE [LARGE SCALE GENOMIC DNA]</scope>
    <source>
        <strain evidence="2">JS21-1</strain>
    </source>
</reference>
<gene>
    <name evidence="1" type="ORF">SAMN05216382_0975</name>
</gene>
<accession>A0A1H7KHR3</accession>
<dbReference type="Proteomes" id="UP000199214">
    <property type="component" value="Unassembled WGS sequence"/>
</dbReference>
<evidence type="ECO:0000313" key="2">
    <source>
        <dbReference type="Proteomes" id="UP000199214"/>
    </source>
</evidence>
<dbReference type="Pfam" id="PF13852">
    <property type="entry name" value="DUF4197"/>
    <property type="match status" value="1"/>
</dbReference>